<dbReference type="PANTHER" id="PTHR42947">
    <property type="entry name" value="COB--COM HETERODISULFIDE REDUCTASE SUBUNIT B 1"/>
    <property type="match status" value="1"/>
</dbReference>
<evidence type="ECO:0000313" key="3">
    <source>
        <dbReference type="EMBL" id="QEE18114.1"/>
    </source>
</evidence>
<feature type="domain" description="Cysteine-rich" evidence="2">
    <location>
        <begin position="149"/>
        <end position="239"/>
    </location>
</feature>
<evidence type="ECO:0000259" key="2">
    <source>
        <dbReference type="Pfam" id="PF02754"/>
    </source>
</evidence>
<dbReference type="AlphaFoldDB" id="A0A5B9DG98"/>
<dbReference type="GeneID" id="41331917"/>
<feature type="domain" description="Cysteine-rich" evidence="2">
    <location>
        <begin position="6"/>
        <end position="85"/>
    </location>
</feature>
<dbReference type="InterPro" id="IPR004017">
    <property type="entry name" value="Cys_rich_dom"/>
</dbReference>
<dbReference type="Gene3D" id="1.20.1050.140">
    <property type="match status" value="1"/>
</dbReference>
<protein>
    <submittedName>
        <fullName evidence="3">CoB--CoM heterodisulfide reductase iron-sulfur subunit B family protein</fullName>
    </submittedName>
</protein>
<dbReference type="Proteomes" id="UP000321408">
    <property type="component" value="Chromosome"/>
</dbReference>
<dbReference type="Pfam" id="PF02754">
    <property type="entry name" value="CCG"/>
    <property type="match status" value="2"/>
</dbReference>
<evidence type="ECO:0000313" key="4">
    <source>
        <dbReference type="Proteomes" id="UP000321408"/>
    </source>
</evidence>
<proteinExistence type="predicted"/>
<name>A0A5B9DG98_9ARCH</name>
<dbReference type="RefSeq" id="WP_147665104.1">
    <property type="nucleotide sequence ID" value="NZ_CP042905.2"/>
</dbReference>
<dbReference type="InterPro" id="IPR051278">
    <property type="entry name" value="HdrB/HdrD_reductase"/>
</dbReference>
<accession>A0A5B9DG98</accession>
<dbReference type="OrthoDB" id="144689at2157"/>
<evidence type="ECO:0000256" key="1">
    <source>
        <dbReference type="ARBA" id="ARBA00023002"/>
    </source>
</evidence>
<dbReference type="KEGG" id="psyt:DSAG12_03952"/>
<dbReference type="PANTHER" id="PTHR42947:SF1">
    <property type="entry name" value="COB--COM HETERODISULFIDE REDUCTASE SUBUNIT B 1"/>
    <property type="match status" value="1"/>
</dbReference>
<keyword evidence="1" id="KW-0560">Oxidoreductase</keyword>
<keyword evidence="4" id="KW-1185">Reference proteome</keyword>
<organism evidence="3 4">
    <name type="scientific">Promethearchaeum syntrophicum</name>
    <dbReference type="NCBI Taxonomy" id="2594042"/>
    <lineage>
        <taxon>Archaea</taxon>
        <taxon>Promethearchaeati</taxon>
        <taxon>Promethearchaeota</taxon>
        <taxon>Promethearchaeia</taxon>
        <taxon>Promethearchaeales</taxon>
        <taxon>Promethearchaeaceae</taxon>
        <taxon>Promethearchaeum</taxon>
    </lineage>
</organism>
<dbReference type="Gene3D" id="3.40.50.11810">
    <property type="match status" value="1"/>
</dbReference>
<gene>
    <name evidence="3" type="ORF">DSAG12_03952</name>
</gene>
<reference evidence="3 4" key="1">
    <citation type="journal article" date="2020" name="Nature">
        <title>Isolation of an archaeon at the prokaryote-eukaryote interface.</title>
        <authorList>
            <person name="Imachi H."/>
            <person name="Nobu M.K."/>
            <person name="Nakahara N."/>
            <person name="Morono Y."/>
            <person name="Ogawara M."/>
            <person name="Takaki Y."/>
            <person name="Takano Y."/>
            <person name="Uematsu K."/>
            <person name="Ikuta T."/>
            <person name="Ito M."/>
            <person name="Matsui Y."/>
            <person name="Miyazaki M."/>
            <person name="Murata K."/>
            <person name="Saito Y."/>
            <person name="Sakai S."/>
            <person name="Song C."/>
            <person name="Tasumi E."/>
            <person name="Yamanaka Y."/>
            <person name="Yamaguchi T."/>
            <person name="Kamagata Y."/>
            <person name="Tamaki H."/>
            <person name="Takai K."/>
        </authorList>
    </citation>
    <scope>NUCLEOTIDE SEQUENCE [LARGE SCALE GENOMIC DNA]</scope>
    <source>
        <strain evidence="3 4">MK-D1</strain>
    </source>
</reference>
<sequence>MTTEYKLFPGCLMTNRLPFLEASAKVVFDELGVGYSSAEFACCPNPVGLKFVDNKTWCTLAARNLVVAENENKNIMSLCNGCAQSLIIADHQMKHDPNLKNEVNEILKKVGKEYKGTTNVVHFVKVLYEEVGIERIKASVKHPLTGLKVALHPGCHYARPSHILKVEEDVMNLQYLRKLVEATGATAVKYEEENLCCGNVVRNTDPYTANTMLKSKIDGAKRAGADCLVANCPSCFQQFDSEQPKLKAMAEEGEVYKFPTFYITELIALAMGKDPATLGIKFHRNKGKEALAKVNL</sequence>
<reference evidence="3 4" key="2">
    <citation type="journal article" date="2024" name="Int. J. Syst. Evol. Microbiol.">
        <title>Promethearchaeum syntrophicum gen. nov., sp. nov., an anaerobic, obligately syntrophic archaeon, the first isolate of the lineage 'Asgard' archaea, and proposal of the new archaeal phylum Promethearchaeota phyl. nov. and kingdom Promethearchaeati regn. nov.</title>
        <authorList>
            <person name="Imachi H."/>
            <person name="Nobu M.K."/>
            <person name="Kato S."/>
            <person name="Takaki Y."/>
            <person name="Miyazaki M."/>
            <person name="Miyata M."/>
            <person name="Ogawara M."/>
            <person name="Saito Y."/>
            <person name="Sakai S."/>
            <person name="Tahara Y.O."/>
            <person name="Takano Y."/>
            <person name="Tasumi E."/>
            <person name="Uematsu K."/>
            <person name="Yoshimura T."/>
            <person name="Itoh T."/>
            <person name="Ohkuma M."/>
            <person name="Takai K."/>
        </authorList>
    </citation>
    <scope>NUCLEOTIDE SEQUENCE [LARGE SCALE GENOMIC DNA]</scope>
    <source>
        <strain evidence="3 4">MK-D1</strain>
    </source>
</reference>
<dbReference type="EMBL" id="CP042905">
    <property type="protein sequence ID" value="QEE18114.1"/>
    <property type="molecule type" value="Genomic_DNA"/>
</dbReference>
<dbReference type="GO" id="GO:0051912">
    <property type="term" value="F:CoB--CoM heterodisulfide reductase activity"/>
    <property type="evidence" value="ECO:0007669"/>
    <property type="project" value="UniProtKB-EC"/>
</dbReference>